<dbReference type="FunCoup" id="D3AYS5">
    <property type="interactions" value="43"/>
</dbReference>
<dbReference type="GeneID" id="31356869"/>
<dbReference type="InParanoid" id="D3AYS5"/>
<protein>
    <recommendedName>
        <fullName evidence="3">F-box domain-containing protein</fullName>
    </recommendedName>
</protein>
<dbReference type="InterPro" id="IPR036047">
    <property type="entry name" value="F-box-like_dom_sf"/>
</dbReference>
<dbReference type="SUPFAM" id="SSF81383">
    <property type="entry name" value="F-box domain"/>
    <property type="match status" value="1"/>
</dbReference>
<name>D3AYS5_HETP5</name>
<dbReference type="CDD" id="cd09917">
    <property type="entry name" value="F-box_SF"/>
    <property type="match status" value="1"/>
</dbReference>
<dbReference type="Proteomes" id="UP000001396">
    <property type="component" value="Unassembled WGS sequence"/>
</dbReference>
<dbReference type="AlphaFoldDB" id="D3AYS5"/>
<gene>
    <name evidence="1" type="ORF">PPL_01339</name>
</gene>
<sequence length="460" mass="53092">MLNIDNNTKHIFVNLPFILLSKILKELDDDLDIICFSLVCKRWFDHRNSYLSFNCDYFNKSSKDKLQQQLIDNSKFFKLKSYVDIFQSSLDHLPNCLITLPKNDYPFSFPSKTMYTIYNHQHLESVKQHKSVRLLCDYQLPDDIDRLPLNVKEIMSHFFINPSILPLGLKRLDLNMIYNFEGNLDLNVALLPRSLKVLKLSEKYTYFNSNIAIEMLPPKLLEIKFVLFENSQPDNIAQLPTNLKIAEISLCWLKNIKHLKSIHTLKLHTDITEEGDDVLNLDTKDIPRGVTHLTIISNSRYQAISEETLPANLKYLKLIGHFQLQKDSFTVLSRSITIDLSCAKFKATIMHIPSVNNTLSFPDNVVNLSLKCEYHPFELLSLPNKLEYLDLGGAYGTVIRLPQTIKTLRLSNSRLELKKESIPASLETIDFKYHCKHESTSPYFKIVTSNTTGTANDTQQ</sequence>
<evidence type="ECO:0000313" key="1">
    <source>
        <dbReference type="EMBL" id="EFA86102.1"/>
    </source>
</evidence>
<evidence type="ECO:0000313" key="2">
    <source>
        <dbReference type="Proteomes" id="UP000001396"/>
    </source>
</evidence>
<organism evidence="1 2">
    <name type="scientific">Heterostelium pallidum (strain ATCC 26659 / Pp 5 / PN500)</name>
    <name type="common">Cellular slime mold</name>
    <name type="synonym">Polysphondylium pallidum</name>
    <dbReference type="NCBI Taxonomy" id="670386"/>
    <lineage>
        <taxon>Eukaryota</taxon>
        <taxon>Amoebozoa</taxon>
        <taxon>Evosea</taxon>
        <taxon>Eumycetozoa</taxon>
        <taxon>Dictyostelia</taxon>
        <taxon>Acytosteliales</taxon>
        <taxon>Acytosteliaceae</taxon>
        <taxon>Heterostelium</taxon>
    </lineage>
</organism>
<evidence type="ECO:0008006" key="3">
    <source>
        <dbReference type="Google" id="ProtNLM"/>
    </source>
</evidence>
<reference evidence="1 2" key="1">
    <citation type="journal article" date="2011" name="Genome Res.">
        <title>Phylogeny-wide analysis of social amoeba genomes highlights ancient origins for complex intercellular communication.</title>
        <authorList>
            <person name="Heidel A.J."/>
            <person name="Lawal H.M."/>
            <person name="Felder M."/>
            <person name="Schilde C."/>
            <person name="Helps N.R."/>
            <person name="Tunggal B."/>
            <person name="Rivero F."/>
            <person name="John U."/>
            <person name="Schleicher M."/>
            <person name="Eichinger L."/>
            <person name="Platzer M."/>
            <person name="Noegel A.A."/>
            <person name="Schaap P."/>
            <person name="Gloeckner G."/>
        </authorList>
    </citation>
    <scope>NUCLEOTIDE SEQUENCE [LARGE SCALE GENOMIC DNA]</scope>
    <source>
        <strain evidence="2">ATCC 26659 / Pp 5 / PN500</strain>
    </source>
</reference>
<accession>D3AYS5</accession>
<dbReference type="RefSeq" id="XP_020438208.1">
    <property type="nucleotide sequence ID" value="XM_020572350.1"/>
</dbReference>
<dbReference type="EMBL" id="ADBJ01000004">
    <property type="protein sequence ID" value="EFA86102.1"/>
    <property type="molecule type" value="Genomic_DNA"/>
</dbReference>
<keyword evidence="2" id="KW-1185">Reference proteome</keyword>
<dbReference type="Gene3D" id="1.20.1280.50">
    <property type="match status" value="1"/>
</dbReference>
<comment type="caution">
    <text evidence="1">The sequence shown here is derived from an EMBL/GenBank/DDBJ whole genome shotgun (WGS) entry which is preliminary data.</text>
</comment>
<proteinExistence type="predicted"/>